<dbReference type="Gene3D" id="2.30.30.830">
    <property type="match status" value="1"/>
</dbReference>
<keyword evidence="3" id="KW-1185">Reference proteome</keyword>
<feature type="region of interest" description="Disordered" evidence="1">
    <location>
        <begin position="305"/>
        <end position="333"/>
    </location>
</feature>
<dbReference type="Pfam" id="PF04350">
    <property type="entry name" value="PilO"/>
    <property type="match status" value="1"/>
</dbReference>
<dbReference type="InterPro" id="IPR014717">
    <property type="entry name" value="Transl_elong_EF1B/ribsomal_bS6"/>
</dbReference>
<dbReference type="Gene3D" id="3.30.70.60">
    <property type="match status" value="1"/>
</dbReference>
<dbReference type="InterPro" id="IPR007446">
    <property type="entry name" value="PilP"/>
</dbReference>
<evidence type="ECO:0000313" key="2">
    <source>
        <dbReference type="EMBL" id="MBV4489453.1"/>
    </source>
</evidence>
<organism evidence="2 3">
    <name type="scientific">Pseudomonas oryzicola</name>
    <dbReference type="NCBI Taxonomy" id="485876"/>
    <lineage>
        <taxon>Bacteria</taxon>
        <taxon>Pseudomonadati</taxon>
        <taxon>Pseudomonadota</taxon>
        <taxon>Gammaproteobacteria</taxon>
        <taxon>Pseudomonadales</taxon>
        <taxon>Pseudomonadaceae</taxon>
        <taxon>Pseudomonas</taxon>
    </lineage>
</organism>
<dbReference type="Pfam" id="PF04351">
    <property type="entry name" value="PilP"/>
    <property type="match status" value="1"/>
</dbReference>
<dbReference type="Proteomes" id="UP000609530">
    <property type="component" value="Unassembled WGS sequence"/>
</dbReference>
<evidence type="ECO:0000313" key="3">
    <source>
        <dbReference type="Proteomes" id="UP000609530"/>
    </source>
</evidence>
<dbReference type="InterPro" id="IPR007445">
    <property type="entry name" value="PilO"/>
</dbReference>
<name>A0ABS6Q680_9PSED</name>
<comment type="caution">
    <text evidence="2">The sequence shown here is derived from an EMBL/GenBank/DDBJ whole genome shotgun (WGS) entry which is preliminary data.</text>
</comment>
<protein>
    <submittedName>
        <fullName evidence="2">Pilus assembly protein PilP</fullName>
    </submittedName>
</protein>
<accession>A0ABS6Q680</accession>
<gene>
    <name evidence="2" type="ORF">HU760_002450</name>
</gene>
<evidence type="ECO:0000256" key="1">
    <source>
        <dbReference type="SAM" id="MobiDB-lite"/>
    </source>
</evidence>
<dbReference type="PANTHER" id="PTHR39555">
    <property type="entry name" value="FIMBRIAL ASSEMBLY PROTEIN PILO-LIKE PROTEIN-RELATED"/>
    <property type="match status" value="1"/>
</dbReference>
<dbReference type="PANTHER" id="PTHR39555:SF1">
    <property type="entry name" value="TYPE IV PILUS INNER MEMBRANE COMPONENT PILO"/>
    <property type="match status" value="1"/>
</dbReference>
<reference evidence="2 3" key="1">
    <citation type="journal article" date="2020" name="Microorganisms">
        <title>Reliable Identification of Environmental Pseudomonas Isolates Using the rpoD Gene.</title>
        <authorList>
            <consortium name="The Broad Institute Genome Sequencing Platform"/>
            <person name="Girard L."/>
            <person name="Lood C."/>
            <person name="Rokni-Zadeh H."/>
            <person name="van Noort V."/>
            <person name="Lavigne R."/>
            <person name="De Mot R."/>
        </authorList>
    </citation>
    <scope>NUCLEOTIDE SEQUENCE [LARGE SCALE GENOMIC DNA]</scope>
    <source>
        <strain evidence="2 3">RD9SR1</strain>
    </source>
</reference>
<proteinExistence type="predicted"/>
<dbReference type="EMBL" id="JABWRZ020000001">
    <property type="protein sequence ID" value="MBV4489453.1"/>
    <property type="molecule type" value="Genomic_DNA"/>
</dbReference>
<sequence length="333" mass="35840">MLAWLAVLSRSRRFRRLAPGLVAVALFGLGCAIRLPAVLQQQAQEEVRHAELTEQQAASAAHLAALEQLQVSVTVAEQRLQEAYWQLAAGEGMSDLLDRLAALGHAHGLLIERVVVHEDEQQPGYRKVPLELQVLGRYAALRRWLDDWFGQARVLRSGDLRLAAADGQPGLLRLELRVDTYQALAPTSAPAVLAQVPARAAIVISAIDPFAPGASRLPSAGLASVPLAQLEMVGSLSRGAAHEALLRVAGRLYRVRPGDRVGRDQGVVTQIDQRQVEVRERVFMAGGWHERTAFLTLAKRLGKEAPNQDETIDEVGAGSPAADSTGVGDAVSG</sequence>